<name>A0A917EHB3_9RHOB</name>
<comment type="caution">
    <text evidence="2">The sequence shown here is derived from an EMBL/GenBank/DDBJ whole genome shotgun (WGS) entry which is preliminary data.</text>
</comment>
<dbReference type="Proteomes" id="UP000606730">
    <property type="component" value="Unassembled WGS sequence"/>
</dbReference>
<evidence type="ECO:0000313" key="3">
    <source>
        <dbReference type="Proteomes" id="UP000606730"/>
    </source>
</evidence>
<evidence type="ECO:0000313" key="2">
    <source>
        <dbReference type="EMBL" id="GGE36312.1"/>
    </source>
</evidence>
<feature type="signal peptide" evidence="1">
    <location>
        <begin position="1"/>
        <end position="23"/>
    </location>
</feature>
<gene>
    <name evidence="2" type="ORF">GCM10011517_00110</name>
</gene>
<sequence length="109" mass="12141">MKRLALTALSAAITLSVAAPAQALDRKVKIINETTYDMVRFYGSNIGREDWEEDILGSDILGAGDAIIINFDDGSGYCMFDFKAVFEDGDELIRKRVNVCETGTYRYTE</sequence>
<accession>A0A917EHB3</accession>
<keyword evidence="3" id="KW-1185">Reference proteome</keyword>
<evidence type="ECO:0000256" key="1">
    <source>
        <dbReference type="SAM" id="SignalP"/>
    </source>
</evidence>
<keyword evidence="1" id="KW-0732">Signal</keyword>
<dbReference type="AlphaFoldDB" id="A0A917EHB3"/>
<feature type="chain" id="PRO_5037552427" evidence="1">
    <location>
        <begin position="24"/>
        <end position="109"/>
    </location>
</feature>
<organism evidence="2 3">
    <name type="scientific">Actibacterium pelagium</name>
    <dbReference type="NCBI Taxonomy" id="2029103"/>
    <lineage>
        <taxon>Bacteria</taxon>
        <taxon>Pseudomonadati</taxon>
        <taxon>Pseudomonadota</taxon>
        <taxon>Alphaproteobacteria</taxon>
        <taxon>Rhodobacterales</taxon>
        <taxon>Roseobacteraceae</taxon>
        <taxon>Actibacterium</taxon>
    </lineage>
</organism>
<reference evidence="2" key="1">
    <citation type="journal article" date="2014" name="Int. J. Syst. Evol. Microbiol.">
        <title>Complete genome sequence of Corynebacterium casei LMG S-19264T (=DSM 44701T), isolated from a smear-ripened cheese.</title>
        <authorList>
            <consortium name="US DOE Joint Genome Institute (JGI-PGF)"/>
            <person name="Walter F."/>
            <person name="Albersmeier A."/>
            <person name="Kalinowski J."/>
            <person name="Ruckert C."/>
        </authorList>
    </citation>
    <scope>NUCLEOTIDE SEQUENCE</scope>
    <source>
        <strain evidence="2">CGMCC 1.16012</strain>
    </source>
</reference>
<dbReference type="EMBL" id="BMKN01000001">
    <property type="protein sequence ID" value="GGE36312.1"/>
    <property type="molecule type" value="Genomic_DNA"/>
</dbReference>
<reference evidence="2" key="2">
    <citation type="submission" date="2020-09" db="EMBL/GenBank/DDBJ databases">
        <authorList>
            <person name="Sun Q."/>
            <person name="Zhou Y."/>
        </authorList>
    </citation>
    <scope>NUCLEOTIDE SEQUENCE</scope>
    <source>
        <strain evidence="2">CGMCC 1.16012</strain>
    </source>
</reference>
<protein>
    <submittedName>
        <fullName evidence="2">Uncharacterized protein</fullName>
    </submittedName>
</protein>
<dbReference type="RefSeq" id="WP_095597017.1">
    <property type="nucleotide sequence ID" value="NZ_BMKN01000001.1"/>
</dbReference>
<proteinExistence type="predicted"/>
<dbReference type="OrthoDB" id="4736977at2"/>